<accession>A0ABQ3IIX4</accession>
<proteinExistence type="predicted"/>
<protein>
    <recommendedName>
        <fullName evidence="2">SGNH hydrolase-type esterase domain-containing protein</fullName>
    </recommendedName>
</protein>
<feature type="transmembrane region" description="Helical" evidence="1">
    <location>
        <begin position="27"/>
        <end position="46"/>
    </location>
</feature>
<dbReference type="EMBL" id="BNAU01000001">
    <property type="protein sequence ID" value="GHE82250.1"/>
    <property type="molecule type" value="Genomic_DNA"/>
</dbReference>
<evidence type="ECO:0000256" key="1">
    <source>
        <dbReference type="SAM" id="Phobius"/>
    </source>
</evidence>
<comment type="caution">
    <text evidence="3">The sequence shown here is derived from an EMBL/GenBank/DDBJ whole genome shotgun (WGS) entry which is preliminary data.</text>
</comment>
<gene>
    <name evidence="3" type="ORF">GCM10017786_11300</name>
</gene>
<dbReference type="PANTHER" id="PTHR37981">
    <property type="entry name" value="LIPASE 2"/>
    <property type="match status" value="1"/>
</dbReference>
<keyword evidence="1" id="KW-1133">Transmembrane helix</keyword>
<keyword evidence="1" id="KW-0472">Membrane</keyword>
<dbReference type="InterPro" id="IPR013830">
    <property type="entry name" value="SGNH_hydro"/>
</dbReference>
<dbReference type="Proteomes" id="UP000605897">
    <property type="component" value="Unassembled WGS sequence"/>
</dbReference>
<dbReference type="PANTHER" id="PTHR37981:SF1">
    <property type="entry name" value="SGNH HYDROLASE-TYPE ESTERASE DOMAIN-CONTAINING PROTEIN"/>
    <property type="match status" value="1"/>
</dbReference>
<dbReference type="Gene3D" id="3.40.50.1110">
    <property type="entry name" value="SGNH hydrolase"/>
    <property type="match status" value="1"/>
</dbReference>
<keyword evidence="4" id="KW-1185">Reference proteome</keyword>
<dbReference type="SUPFAM" id="SSF52266">
    <property type="entry name" value="SGNH hydrolase"/>
    <property type="match status" value="1"/>
</dbReference>
<dbReference type="InterPro" id="IPR037460">
    <property type="entry name" value="SEST-like"/>
</dbReference>
<dbReference type="InterPro" id="IPR036514">
    <property type="entry name" value="SGNH_hydro_sf"/>
</dbReference>
<feature type="domain" description="SGNH hydrolase-type esterase" evidence="2">
    <location>
        <begin position="72"/>
        <end position="343"/>
    </location>
</feature>
<evidence type="ECO:0000259" key="2">
    <source>
        <dbReference type="Pfam" id="PF13472"/>
    </source>
</evidence>
<reference evidence="4" key="1">
    <citation type="journal article" date="2019" name="Int. J. Syst. Evol. Microbiol.">
        <title>The Global Catalogue of Microorganisms (GCM) 10K type strain sequencing project: providing services to taxonomists for standard genome sequencing and annotation.</title>
        <authorList>
            <consortium name="The Broad Institute Genomics Platform"/>
            <consortium name="The Broad Institute Genome Sequencing Center for Infectious Disease"/>
            <person name="Wu L."/>
            <person name="Ma J."/>
        </authorList>
    </citation>
    <scope>NUCLEOTIDE SEQUENCE [LARGE SCALE GENOMIC DNA]</scope>
    <source>
        <strain evidence="4">CGMCC 4.7677</strain>
    </source>
</reference>
<sequence length="379" mass="39799">MHDHRAPGSQELWQGFSKLPPVRRFRWWIGGGVLLFVLVLVGIFVFTGPSTPPGPIDRPGPPGTGPLTIVSMGDSTLSGEGAGDYTADTNGANGDWCHRSPNATVEQTDIPGIVEKINLACSGAPAAQVGLGDTKQWTEPSQAGRLAELVKTHRVAAVVVAVGANDDPHFSQLISQCFQAWFVSGNAPCRTAIAPTWQQRVDAMVPKVVTALNDIKTVLARAGYQPGDSQLVLQSYAAPIGPGIPANLQNLNGCPFRTEDLRWVVDEGVPVLSRGLASAAAQAGLRFLDLSRAGLGHEACSGGADPSTEWFSRLTLQLNDLADADRAGHAIQESFHPNANGHAQFGRCLSEFLATDAPAAACLKGQDGNLHPAATVTAG</sequence>
<name>A0ABQ3IIX4_9PSEU</name>
<evidence type="ECO:0000313" key="3">
    <source>
        <dbReference type="EMBL" id="GHE82250.1"/>
    </source>
</evidence>
<keyword evidence="1" id="KW-0812">Transmembrane</keyword>
<dbReference type="Pfam" id="PF13472">
    <property type="entry name" value="Lipase_GDSL_2"/>
    <property type="match status" value="1"/>
</dbReference>
<organism evidence="3 4">
    <name type="scientific">Amycolatopsis deserti</name>
    <dbReference type="NCBI Taxonomy" id="185696"/>
    <lineage>
        <taxon>Bacteria</taxon>
        <taxon>Bacillati</taxon>
        <taxon>Actinomycetota</taxon>
        <taxon>Actinomycetes</taxon>
        <taxon>Pseudonocardiales</taxon>
        <taxon>Pseudonocardiaceae</taxon>
        <taxon>Amycolatopsis</taxon>
    </lineage>
</organism>
<evidence type="ECO:0000313" key="4">
    <source>
        <dbReference type="Proteomes" id="UP000605897"/>
    </source>
</evidence>